<accession>A0AAD6T7V6</accession>
<sequence>MGRFCLIGCVEALWLRTCLSADWFLLVEKGGTQVGGERFTMGSEECSLGRRDALFADICAPTCSVSILSRTITATTESSGSGSGVAQAQKTHRANDDGLFTRLECRSTSSTQTLSMRCSESDQENGIFFKFSALQASSPGSLEHRLRWLLIWIFWEPVSH</sequence>
<name>A0AAD6T7V6_9AGAR</name>
<organism evidence="2 3">
    <name type="scientific">Mycena alexandri</name>
    <dbReference type="NCBI Taxonomy" id="1745969"/>
    <lineage>
        <taxon>Eukaryota</taxon>
        <taxon>Fungi</taxon>
        <taxon>Dikarya</taxon>
        <taxon>Basidiomycota</taxon>
        <taxon>Agaricomycotina</taxon>
        <taxon>Agaricomycetes</taxon>
        <taxon>Agaricomycetidae</taxon>
        <taxon>Agaricales</taxon>
        <taxon>Marasmiineae</taxon>
        <taxon>Mycenaceae</taxon>
        <taxon>Mycena</taxon>
    </lineage>
</organism>
<dbReference type="EMBL" id="JARJCM010000027">
    <property type="protein sequence ID" value="KAJ7039408.1"/>
    <property type="molecule type" value="Genomic_DNA"/>
</dbReference>
<evidence type="ECO:0000313" key="3">
    <source>
        <dbReference type="Proteomes" id="UP001218188"/>
    </source>
</evidence>
<proteinExistence type="predicted"/>
<dbReference type="Proteomes" id="UP001218188">
    <property type="component" value="Unassembled WGS sequence"/>
</dbReference>
<evidence type="ECO:0008006" key="4">
    <source>
        <dbReference type="Google" id="ProtNLM"/>
    </source>
</evidence>
<evidence type="ECO:0000256" key="1">
    <source>
        <dbReference type="SAM" id="SignalP"/>
    </source>
</evidence>
<gene>
    <name evidence="2" type="ORF">C8F04DRAFT_1318908</name>
</gene>
<reference evidence="2" key="1">
    <citation type="submission" date="2023-03" db="EMBL/GenBank/DDBJ databases">
        <title>Massive genome expansion in bonnet fungi (Mycena s.s.) driven by repeated elements and novel gene families across ecological guilds.</title>
        <authorList>
            <consortium name="Lawrence Berkeley National Laboratory"/>
            <person name="Harder C.B."/>
            <person name="Miyauchi S."/>
            <person name="Viragh M."/>
            <person name="Kuo A."/>
            <person name="Thoen E."/>
            <person name="Andreopoulos B."/>
            <person name="Lu D."/>
            <person name="Skrede I."/>
            <person name="Drula E."/>
            <person name="Henrissat B."/>
            <person name="Morin E."/>
            <person name="Kohler A."/>
            <person name="Barry K."/>
            <person name="LaButti K."/>
            <person name="Morin E."/>
            <person name="Salamov A."/>
            <person name="Lipzen A."/>
            <person name="Mereny Z."/>
            <person name="Hegedus B."/>
            <person name="Baldrian P."/>
            <person name="Stursova M."/>
            <person name="Weitz H."/>
            <person name="Taylor A."/>
            <person name="Grigoriev I.V."/>
            <person name="Nagy L.G."/>
            <person name="Martin F."/>
            <person name="Kauserud H."/>
        </authorList>
    </citation>
    <scope>NUCLEOTIDE SEQUENCE</scope>
    <source>
        <strain evidence="2">CBHHK200</strain>
    </source>
</reference>
<dbReference type="AlphaFoldDB" id="A0AAD6T7V6"/>
<comment type="caution">
    <text evidence="2">The sequence shown here is derived from an EMBL/GenBank/DDBJ whole genome shotgun (WGS) entry which is preliminary data.</text>
</comment>
<feature type="signal peptide" evidence="1">
    <location>
        <begin position="1"/>
        <end position="20"/>
    </location>
</feature>
<evidence type="ECO:0000313" key="2">
    <source>
        <dbReference type="EMBL" id="KAJ7039408.1"/>
    </source>
</evidence>
<keyword evidence="3" id="KW-1185">Reference proteome</keyword>
<protein>
    <recommendedName>
        <fullName evidence="4">Secreted protein</fullName>
    </recommendedName>
</protein>
<feature type="chain" id="PRO_5042074247" description="Secreted protein" evidence="1">
    <location>
        <begin position="21"/>
        <end position="160"/>
    </location>
</feature>
<keyword evidence="1" id="KW-0732">Signal</keyword>